<comment type="subcellular location">
    <subcellularLocation>
        <location evidence="1">Cell membrane</location>
        <topology evidence="1">Multi-pass membrane protein</topology>
    </subcellularLocation>
</comment>
<keyword evidence="2" id="KW-0813">Transport</keyword>
<keyword evidence="6 7" id="KW-0472">Membrane</keyword>
<name>A0ABW3CHR3_9ACTN</name>
<dbReference type="PANTHER" id="PTHR42718:SF46">
    <property type="entry name" value="BLR6921 PROTEIN"/>
    <property type="match status" value="1"/>
</dbReference>
<dbReference type="Gene3D" id="1.20.1720.10">
    <property type="entry name" value="Multidrug resistance protein D"/>
    <property type="match status" value="1"/>
</dbReference>
<feature type="transmembrane region" description="Helical" evidence="7">
    <location>
        <begin position="20"/>
        <end position="41"/>
    </location>
</feature>
<evidence type="ECO:0000256" key="6">
    <source>
        <dbReference type="ARBA" id="ARBA00023136"/>
    </source>
</evidence>
<feature type="domain" description="Major facilitator superfamily (MFS) profile" evidence="8">
    <location>
        <begin position="1"/>
        <end position="209"/>
    </location>
</feature>
<feature type="transmembrane region" description="Helical" evidence="7">
    <location>
        <begin position="81"/>
        <end position="103"/>
    </location>
</feature>
<feature type="non-terminal residue" evidence="9">
    <location>
        <position position="209"/>
    </location>
</feature>
<keyword evidence="5 7" id="KW-1133">Transmembrane helix</keyword>
<keyword evidence="3" id="KW-1003">Cell membrane</keyword>
<dbReference type="Proteomes" id="UP001597083">
    <property type="component" value="Unassembled WGS sequence"/>
</dbReference>
<evidence type="ECO:0000256" key="4">
    <source>
        <dbReference type="ARBA" id="ARBA00022692"/>
    </source>
</evidence>
<accession>A0ABW3CHR3</accession>
<keyword evidence="4 7" id="KW-0812">Transmembrane</keyword>
<feature type="transmembrane region" description="Helical" evidence="7">
    <location>
        <begin position="188"/>
        <end position="208"/>
    </location>
</feature>
<keyword evidence="10" id="KW-1185">Reference proteome</keyword>
<sequence>MLILLARAAGPARAGRVMGLMGVVLSAGPVLGPVVGGLLLAAFDWRWMFLLTVPAGLVAMLLAVLVLPADVPGGKEDGDRLDVFGLALLGPGVAALVLAMTQSAEHGSFGVWPVLVPLVSGVALLASYATRALCSRRVGGIPPLIDLRLFASVSFSASVGTMLLVGLATFAALFALPLYYEQAHGHGTLAAGMLLAPFGIGSTVAMPLA</sequence>
<dbReference type="PROSITE" id="PS50850">
    <property type="entry name" value="MFS"/>
    <property type="match status" value="1"/>
</dbReference>
<gene>
    <name evidence="9" type="ORF">ACFQ07_13640</name>
</gene>
<evidence type="ECO:0000313" key="9">
    <source>
        <dbReference type="EMBL" id="MFD0853278.1"/>
    </source>
</evidence>
<evidence type="ECO:0000256" key="1">
    <source>
        <dbReference type="ARBA" id="ARBA00004651"/>
    </source>
</evidence>
<dbReference type="InterPro" id="IPR036259">
    <property type="entry name" value="MFS_trans_sf"/>
</dbReference>
<feature type="transmembrane region" description="Helical" evidence="7">
    <location>
        <begin position="109"/>
        <end position="128"/>
    </location>
</feature>
<dbReference type="PANTHER" id="PTHR42718">
    <property type="entry name" value="MAJOR FACILITATOR SUPERFAMILY MULTIDRUG TRANSPORTER MFSC"/>
    <property type="match status" value="1"/>
</dbReference>
<evidence type="ECO:0000256" key="7">
    <source>
        <dbReference type="SAM" id="Phobius"/>
    </source>
</evidence>
<dbReference type="SUPFAM" id="SSF103473">
    <property type="entry name" value="MFS general substrate transporter"/>
    <property type="match status" value="1"/>
</dbReference>
<evidence type="ECO:0000256" key="2">
    <source>
        <dbReference type="ARBA" id="ARBA00022448"/>
    </source>
</evidence>
<dbReference type="InterPro" id="IPR011701">
    <property type="entry name" value="MFS"/>
</dbReference>
<feature type="transmembrane region" description="Helical" evidence="7">
    <location>
        <begin position="47"/>
        <end position="69"/>
    </location>
</feature>
<organism evidence="9 10">
    <name type="scientific">Actinomadura adrarensis</name>
    <dbReference type="NCBI Taxonomy" id="1819600"/>
    <lineage>
        <taxon>Bacteria</taxon>
        <taxon>Bacillati</taxon>
        <taxon>Actinomycetota</taxon>
        <taxon>Actinomycetes</taxon>
        <taxon>Streptosporangiales</taxon>
        <taxon>Thermomonosporaceae</taxon>
        <taxon>Actinomadura</taxon>
    </lineage>
</organism>
<evidence type="ECO:0000313" key="10">
    <source>
        <dbReference type="Proteomes" id="UP001597083"/>
    </source>
</evidence>
<evidence type="ECO:0000259" key="8">
    <source>
        <dbReference type="PROSITE" id="PS50850"/>
    </source>
</evidence>
<dbReference type="Pfam" id="PF07690">
    <property type="entry name" value="MFS_1"/>
    <property type="match status" value="1"/>
</dbReference>
<protein>
    <submittedName>
        <fullName evidence="9">MFS transporter</fullName>
    </submittedName>
</protein>
<reference evidence="10" key="1">
    <citation type="journal article" date="2019" name="Int. J. Syst. Evol. Microbiol.">
        <title>The Global Catalogue of Microorganisms (GCM) 10K type strain sequencing project: providing services to taxonomists for standard genome sequencing and annotation.</title>
        <authorList>
            <consortium name="The Broad Institute Genomics Platform"/>
            <consortium name="The Broad Institute Genome Sequencing Center for Infectious Disease"/>
            <person name="Wu L."/>
            <person name="Ma J."/>
        </authorList>
    </citation>
    <scope>NUCLEOTIDE SEQUENCE [LARGE SCALE GENOMIC DNA]</scope>
    <source>
        <strain evidence="10">JCM 31696</strain>
    </source>
</reference>
<feature type="transmembrane region" description="Helical" evidence="7">
    <location>
        <begin position="149"/>
        <end position="176"/>
    </location>
</feature>
<evidence type="ECO:0000256" key="5">
    <source>
        <dbReference type="ARBA" id="ARBA00022989"/>
    </source>
</evidence>
<evidence type="ECO:0000256" key="3">
    <source>
        <dbReference type="ARBA" id="ARBA00022475"/>
    </source>
</evidence>
<comment type="caution">
    <text evidence="9">The sequence shown here is derived from an EMBL/GenBank/DDBJ whole genome shotgun (WGS) entry which is preliminary data.</text>
</comment>
<proteinExistence type="predicted"/>
<dbReference type="EMBL" id="JBHTIR010002029">
    <property type="protein sequence ID" value="MFD0853278.1"/>
    <property type="molecule type" value="Genomic_DNA"/>
</dbReference>
<dbReference type="InterPro" id="IPR020846">
    <property type="entry name" value="MFS_dom"/>
</dbReference>